<accession>A0AAT9FMU8</accession>
<protein>
    <submittedName>
        <fullName evidence="1">Uncharacterized protein</fullName>
    </submittedName>
</protein>
<dbReference type="AlphaFoldDB" id="A0AAT9FMU8"/>
<reference evidence="1" key="1">
    <citation type="submission" date="2024-07" db="EMBL/GenBank/DDBJ databases">
        <title>Complete genome sequence of Verrucomicrobiaceae bacterium NT6N.</title>
        <authorList>
            <person name="Huang C."/>
            <person name="Takami H."/>
            <person name="Hamasaki K."/>
        </authorList>
    </citation>
    <scope>NUCLEOTIDE SEQUENCE</scope>
    <source>
        <strain evidence="1">NT6N</strain>
    </source>
</reference>
<gene>
    <name evidence="1" type="ORF">NT6N_23850</name>
</gene>
<dbReference type="KEGG" id="osu:NT6N_23850"/>
<evidence type="ECO:0000313" key="1">
    <source>
        <dbReference type="EMBL" id="BDS07345.1"/>
    </source>
</evidence>
<name>A0AAT9FMU8_9BACT</name>
<organism evidence="1">
    <name type="scientific">Oceaniferula spumae</name>
    <dbReference type="NCBI Taxonomy" id="2979115"/>
    <lineage>
        <taxon>Bacteria</taxon>
        <taxon>Pseudomonadati</taxon>
        <taxon>Verrucomicrobiota</taxon>
        <taxon>Verrucomicrobiia</taxon>
        <taxon>Verrucomicrobiales</taxon>
        <taxon>Verrucomicrobiaceae</taxon>
        <taxon>Oceaniferula</taxon>
    </lineage>
</organism>
<sequence>MTESKMNINSPPTMKASMIQKYAFIWRSSLGMLNHLLIPQVPTAGKTRKNNPKRPIIHPPGVPRVTDDDSILILV</sequence>
<dbReference type="EMBL" id="AP026866">
    <property type="protein sequence ID" value="BDS07345.1"/>
    <property type="molecule type" value="Genomic_DNA"/>
</dbReference>
<proteinExistence type="predicted"/>